<name>A0A8J4GZM2_9CHLO</name>
<feature type="region of interest" description="Disordered" evidence="1">
    <location>
        <begin position="679"/>
        <end position="698"/>
    </location>
</feature>
<protein>
    <submittedName>
        <fullName evidence="2">Uncharacterized protein</fullName>
    </submittedName>
</protein>
<gene>
    <name evidence="2" type="ORF">Vretimale_19685</name>
</gene>
<feature type="region of interest" description="Disordered" evidence="1">
    <location>
        <begin position="315"/>
        <end position="339"/>
    </location>
</feature>
<feature type="compositionally biased region" description="Low complexity" evidence="1">
    <location>
        <begin position="679"/>
        <end position="690"/>
    </location>
</feature>
<feature type="region of interest" description="Disordered" evidence="1">
    <location>
        <begin position="582"/>
        <end position="603"/>
    </location>
</feature>
<feature type="compositionally biased region" description="Low complexity" evidence="1">
    <location>
        <begin position="369"/>
        <end position="389"/>
    </location>
</feature>
<dbReference type="Proteomes" id="UP000722791">
    <property type="component" value="Unassembled WGS sequence"/>
</dbReference>
<accession>A0A8J4GZM2</accession>
<feature type="region of interest" description="Disordered" evidence="1">
    <location>
        <begin position="359"/>
        <end position="548"/>
    </location>
</feature>
<sequence>LLNRCVAAAYGFGSVSPGSQASGAVQVLDGSQCLASHKERRGRGAGGGSITGSTKRQALKEVPSSPKGSAPAPATLHAAWGHEWGSRGQCTTERSVSESRHHHPGAGHVASPTSHQVQHPHPPSSRPAVMSRGKADAVVSAAASQRRGSRCGSRPAPPHNVHLGSSTTRAPSRVSSPAMRRLRSSSELGKGVRSTCRPLSRDRRDSSETSSSDTPSPSRHLSLGAGPDDGRRWRQQRGRQLHPVPKGEPVGREAAAAAAVAPVVASASATGASAVVASAATAATGATADCSTDSDPWFWLSKADLADRLAGVRGAGVWSSSSSPSSPSSPSAAAAGATARHGTFGGGLVAARRDVAAVGGGRVDRPRRVGPAAAGAPETTDASSSSPYAAGGGRNRAAVFCVSPVRHHHDRPPTTTTRYRRPESDDKEMTKGASSAGNVDGCDRNTAGQEATRRRPVSGQLGIVGVSQEAKPDHRRCRREHSGRRQTSPRLQESREQHRHHRRPHSRHPPGHGRCHSTSRSSRKCRDGFGATAASRGGSGGGGDESLDGMLRTCRTSLGVAPVSAAVEAAARAGAAADPPDFARADVGANPGSSGASSQSAAKVATLPRPLVPQPPRRQLHGTGAKELAAMAATDAASSVPPTGPTGTSIDTPSMSAALTHASVSAAVASMPAIEAHKMGSSGASSTASMLPRSAAPEVVRRTVESGEDKLAATEAEANGMPVTRVANAAAAPGVMEVLNGAAAVSGRPPYKESEVEGPSIPLPVSFSVPAAWLEALDDEVMSWEAYRTKQLATSDGAEKASRQCNVGGYHPLLDAVPVPETAELGPCAADGSTDQHIDLADVGAATQAAGLCPAACLPLPPGHLHSQQSLLAGAGGSGSNVGFETSSEGQCPRPSAVGVGEAR</sequence>
<feature type="compositionally biased region" description="Polar residues" evidence="1">
    <location>
        <begin position="163"/>
        <end position="175"/>
    </location>
</feature>
<comment type="caution">
    <text evidence="2">The sequence shown here is derived from an EMBL/GenBank/DDBJ whole genome shotgun (WGS) entry which is preliminary data.</text>
</comment>
<feature type="region of interest" description="Disordered" evidence="1">
    <location>
        <begin position="869"/>
        <end position="904"/>
    </location>
</feature>
<organism evidence="2 3">
    <name type="scientific">Volvox reticuliferus</name>
    <dbReference type="NCBI Taxonomy" id="1737510"/>
    <lineage>
        <taxon>Eukaryota</taxon>
        <taxon>Viridiplantae</taxon>
        <taxon>Chlorophyta</taxon>
        <taxon>core chlorophytes</taxon>
        <taxon>Chlorophyceae</taxon>
        <taxon>CS clade</taxon>
        <taxon>Chlamydomonadales</taxon>
        <taxon>Volvocaceae</taxon>
        <taxon>Volvox</taxon>
    </lineage>
</organism>
<dbReference type="AlphaFoldDB" id="A0A8J4GZM2"/>
<feature type="region of interest" description="Disordered" evidence="1">
    <location>
        <begin position="634"/>
        <end position="653"/>
    </location>
</feature>
<feature type="compositionally biased region" description="Basic residues" evidence="1">
    <location>
        <begin position="497"/>
        <end position="523"/>
    </location>
</feature>
<feature type="non-terminal residue" evidence="2">
    <location>
        <position position="1"/>
    </location>
</feature>
<feature type="compositionally biased region" description="Low complexity" evidence="1">
    <location>
        <begin position="63"/>
        <end position="74"/>
    </location>
</feature>
<feature type="region of interest" description="Disordered" evidence="1">
    <location>
        <begin position="37"/>
        <end position="250"/>
    </location>
</feature>
<evidence type="ECO:0000313" key="2">
    <source>
        <dbReference type="EMBL" id="GIM17172.1"/>
    </source>
</evidence>
<feature type="compositionally biased region" description="Polar residues" evidence="1">
    <location>
        <begin position="881"/>
        <end position="890"/>
    </location>
</feature>
<dbReference type="EMBL" id="BNCQ01000094">
    <property type="protein sequence ID" value="GIM17172.1"/>
    <property type="molecule type" value="Genomic_DNA"/>
</dbReference>
<reference evidence="2" key="1">
    <citation type="journal article" date="2021" name="Proc. Natl. Acad. Sci. U.S.A.">
        <title>Three genomes in the algal genus Volvox reveal the fate of a haploid sex-determining region after a transition to homothallism.</title>
        <authorList>
            <person name="Yamamoto K."/>
            <person name="Hamaji T."/>
            <person name="Kawai-Toyooka H."/>
            <person name="Matsuzaki R."/>
            <person name="Takahashi F."/>
            <person name="Nishimura Y."/>
            <person name="Kawachi M."/>
            <person name="Noguchi H."/>
            <person name="Minakuchi Y."/>
            <person name="Umen J.G."/>
            <person name="Toyoda A."/>
            <person name="Nozaki H."/>
        </authorList>
    </citation>
    <scope>NUCLEOTIDE SEQUENCE</scope>
    <source>
        <strain evidence="2">NIES-3785</strain>
    </source>
</reference>
<feature type="compositionally biased region" description="Low complexity" evidence="1">
    <location>
        <begin position="208"/>
        <end position="219"/>
    </location>
</feature>
<feature type="compositionally biased region" description="Low complexity" evidence="1">
    <location>
        <begin position="319"/>
        <end position="335"/>
    </location>
</feature>
<proteinExistence type="predicted"/>
<feature type="compositionally biased region" description="Basic and acidic residues" evidence="1">
    <location>
        <begin position="420"/>
        <end position="430"/>
    </location>
</feature>
<feature type="non-terminal residue" evidence="2">
    <location>
        <position position="904"/>
    </location>
</feature>
<evidence type="ECO:0000256" key="1">
    <source>
        <dbReference type="SAM" id="MobiDB-lite"/>
    </source>
</evidence>
<feature type="compositionally biased region" description="Basic residues" evidence="1">
    <location>
        <begin position="473"/>
        <end position="484"/>
    </location>
</feature>
<evidence type="ECO:0000313" key="3">
    <source>
        <dbReference type="Proteomes" id="UP000722791"/>
    </source>
</evidence>